<keyword evidence="6 12" id="KW-0326">Glycosidase</keyword>
<dbReference type="InterPro" id="IPR043504">
    <property type="entry name" value="Peptidase_S1_PA_chymotrypsin"/>
</dbReference>
<dbReference type="STRING" id="909613.UO65_4911"/>
<keyword evidence="4" id="KW-0720">Serine protease</keyword>
<gene>
    <name evidence="12" type="ORF">UO65_4911</name>
</gene>
<keyword evidence="3 12" id="KW-0378">Hydrolase</keyword>
<evidence type="ECO:0000256" key="3">
    <source>
        <dbReference type="ARBA" id="ARBA00022801"/>
    </source>
</evidence>
<dbReference type="Gene3D" id="3.30.300.50">
    <property type="match status" value="1"/>
</dbReference>
<dbReference type="CDD" id="cd00063">
    <property type="entry name" value="FN3"/>
    <property type="match status" value="1"/>
</dbReference>
<evidence type="ECO:0000256" key="7">
    <source>
        <dbReference type="ARBA" id="ARBA00023326"/>
    </source>
</evidence>
<dbReference type="PRINTS" id="PR00861">
    <property type="entry name" value="ALYTICPTASE"/>
</dbReference>
<keyword evidence="5" id="KW-1015">Disulfide bond</keyword>
<comment type="caution">
    <text evidence="12">The sequence shown here is derived from an EMBL/GenBank/DDBJ whole genome shotgun (WGS) entry which is preliminary data.</text>
</comment>
<dbReference type="InterPro" id="IPR002884">
    <property type="entry name" value="P_dom"/>
</dbReference>
<evidence type="ECO:0000259" key="11">
    <source>
        <dbReference type="PROSITE" id="PS51829"/>
    </source>
</evidence>
<dbReference type="Pfam" id="PF01483">
    <property type="entry name" value="P_proprotein"/>
    <property type="match status" value="1"/>
</dbReference>
<evidence type="ECO:0000256" key="8">
    <source>
        <dbReference type="SAM" id="MobiDB-lite"/>
    </source>
</evidence>
<dbReference type="CDD" id="cd21112">
    <property type="entry name" value="alphaLP-like"/>
    <property type="match status" value="1"/>
</dbReference>
<evidence type="ECO:0000313" key="13">
    <source>
        <dbReference type="Proteomes" id="UP000019277"/>
    </source>
</evidence>
<dbReference type="GO" id="GO:0006508">
    <property type="term" value="P:proteolysis"/>
    <property type="evidence" value="ECO:0007669"/>
    <property type="project" value="UniProtKB-KW"/>
</dbReference>
<feature type="domain" description="Fibronectin type-III" evidence="10">
    <location>
        <begin position="398"/>
        <end position="483"/>
    </location>
</feature>
<dbReference type="OrthoDB" id="8781117at2"/>
<keyword evidence="13" id="KW-1185">Reference proteome</keyword>
<dbReference type="SUPFAM" id="SSF50494">
    <property type="entry name" value="Trypsin-like serine proteases"/>
    <property type="match status" value="1"/>
</dbReference>
<sequence>MRSIAVAALVALVTVSVHSGVASAAPEAADPAASALAEGLGISQDAARERLRQQDRAHEVLAALPPVVDPAGTWFDEGSGSLTVAVTDQTAAAAARAHGARAVLVPRSAGALAELRNRVRALATPDVAFNTIGIDQRANEVLVTVNRTRMTAATRQFVAAVSSISGVRVEQSDTGPRQQAGEVRPGDPWWPQGEGACSVGFAATDANGGKHFLTAGHCTNNANQPAYGQSGNQNRVGTSNVGGSRSVNGREGDMGVVAVTEPGWTLSASVNTWGSAAVTVTGAAETIVGDSVCHSGNGSKWRCGTVTYVNETVDYGGGTVVDGLTFTTACSLGGDSGGAWLRGDKAVGLHSGGPAQCVPNPAKDEQSVFQPVSEALRKWNLTLFTGGGGGGDTQPPSTPAGLRSTAQTATSLSLAWNAATDNVGVTGYDVYLGATLAASTATTSATVSGLTPDTAYSVTVRARDAAGNASPPGAALAVRTKPGSGGGRAFGNDTDQPIADQRTAASRISSTATGAAANPVRVSVTARHTCQEDLRLRVVSPAGWWYQLKNSGGSACTPFPGTATHSFSPFAEQASGTWTLEVTDTRTGNTGVLDSWSITV</sequence>
<keyword evidence="7" id="KW-0119">Carbohydrate metabolism</keyword>
<feature type="signal peptide" evidence="9">
    <location>
        <begin position="1"/>
        <end position="24"/>
    </location>
</feature>
<evidence type="ECO:0000256" key="5">
    <source>
        <dbReference type="ARBA" id="ARBA00023157"/>
    </source>
</evidence>
<dbReference type="SUPFAM" id="SSF49265">
    <property type="entry name" value="Fibronectin type III"/>
    <property type="match status" value="1"/>
</dbReference>
<dbReference type="RefSeq" id="WP_035286582.1">
    <property type="nucleotide sequence ID" value="NZ_AYXG01000185.1"/>
</dbReference>
<dbReference type="SUPFAM" id="SSF49785">
    <property type="entry name" value="Galactose-binding domain-like"/>
    <property type="match status" value="1"/>
</dbReference>
<evidence type="ECO:0000256" key="6">
    <source>
        <dbReference type="ARBA" id="ARBA00023295"/>
    </source>
</evidence>
<feature type="chain" id="PRO_5004895841" evidence="9">
    <location>
        <begin position="25"/>
        <end position="600"/>
    </location>
</feature>
<dbReference type="eggNOG" id="COG4935">
    <property type="taxonomic scope" value="Bacteria"/>
</dbReference>
<feature type="region of interest" description="Disordered" evidence="8">
    <location>
        <begin position="169"/>
        <end position="189"/>
    </location>
</feature>
<dbReference type="Gene3D" id="2.60.120.260">
    <property type="entry name" value="Galactose-binding domain-like"/>
    <property type="match status" value="1"/>
</dbReference>
<dbReference type="PROSITE" id="PS51829">
    <property type="entry name" value="P_HOMO_B"/>
    <property type="match status" value="1"/>
</dbReference>
<evidence type="ECO:0000256" key="9">
    <source>
        <dbReference type="SAM" id="SignalP"/>
    </source>
</evidence>
<dbReference type="InterPro" id="IPR001316">
    <property type="entry name" value="Pept_S1A_streptogrisin"/>
</dbReference>
<feature type="domain" description="P/Homo B" evidence="11">
    <location>
        <begin position="480"/>
        <end position="600"/>
    </location>
</feature>
<name>W7IHH9_9PSEU</name>
<dbReference type="eggNOG" id="COG3325">
    <property type="taxonomic scope" value="Bacteria"/>
</dbReference>
<dbReference type="eggNOG" id="COG3064">
    <property type="taxonomic scope" value="Bacteria"/>
</dbReference>
<dbReference type="InterPro" id="IPR008979">
    <property type="entry name" value="Galactose-bd-like_sf"/>
</dbReference>
<dbReference type="Gene3D" id="2.40.10.10">
    <property type="entry name" value="Trypsin-like serine proteases"/>
    <property type="match status" value="2"/>
</dbReference>
<dbReference type="PROSITE" id="PS50853">
    <property type="entry name" value="FN3"/>
    <property type="match status" value="1"/>
</dbReference>
<dbReference type="Proteomes" id="UP000019277">
    <property type="component" value="Unassembled WGS sequence"/>
</dbReference>
<keyword evidence="2" id="KW-0645">Protease</keyword>
<evidence type="ECO:0000256" key="1">
    <source>
        <dbReference type="ARBA" id="ARBA00007664"/>
    </source>
</evidence>
<comment type="similarity">
    <text evidence="1">Belongs to the peptidase S1 family.</text>
</comment>
<evidence type="ECO:0000313" key="12">
    <source>
        <dbReference type="EMBL" id="EWC59768.1"/>
    </source>
</evidence>
<dbReference type="SMART" id="SM00060">
    <property type="entry name" value="FN3"/>
    <property type="match status" value="1"/>
</dbReference>
<accession>W7IHH9</accession>
<dbReference type="PATRIC" id="fig|909613.9.peg.4909"/>
<dbReference type="InterPro" id="IPR003961">
    <property type="entry name" value="FN3_dom"/>
</dbReference>
<dbReference type="AlphaFoldDB" id="W7IHH9"/>
<dbReference type="InterPro" id="IPR009003">
    <property type="entry name" value="Peptidase_S1_PA"/>
</dbReference>
<feature type="region of interest" description="Disordered" evidence="8">
    <location>
        <begin position="467"/>
        <end position="497"/>
    </location>
</feature>
<evidence type="ECO:0000256" key="2">
    <source>
        <dbReference type="ARBA" id="ARBA00022670"/>
    </source>
</evidence>
<proteinExistence type="inferred from homology"/>
<dbReference type="Gene3D" id="2.60.40.10">
    <property type="entry name" value="Immunoglobulins"/>
    <property type="match status" value="1"/>
</dbReference>
<protein>
    <submittedName>
        <fullName evidence="12">Chitinase</fullName>
        <ecNumber evidence="12">3.2.1.14</ecNumber>
    </submittedName>
</protein>
<organism evidence="12 13">
    <name type="scientific">Actinokineospora spheciospongiae</name>
    <dbReference type="NCBI Taxonomy" id="909613"/>
    <lineage>
        <taxon>Bacteria</taxon>
        <taxon>Bacillati</taxon>
        <taxon>Actinomycetota</taxon>
        <taxon>Actinomycetes</taxon>
        <taxon>Pseudonocardiales</taxon>
        <taxon>Pseudonocardiaceae</taxon>
        <taxon>Actinokineospora</taxon>
    </lineage>
</organism>
<dbReference type="InterPro" id="IPR036116">
    <property type="entry name" value="FN3_sf"/>
</dbReference>
<dbReference type="GO" id="GO:0008843">
    <property type="term" value="F:endochitinase activity"/>
    <property type="evidence" value="ECO:0007669"/>
    <property type="project" value="UniProtKB-EC"/>
</dbReference>
<dbReference type="GO" id="GO:0000272">
    <property type="term" value="P:polysaccharide catabolic process"/>
    <property type="evidence" value="ECO:0007669"/>
    <property type="project" value="UniProtKB-KW"/>
</dbReference>
<evidence type="ECO:0000256" key="4">
    <source>
        <dbReference type="ARBA" id="ARBA00022825"/>
    </source>
</evidence>
<keyword evidence="9" id="KW-0732">Signal</keyword>
<dbReference type="GO" id="GO:0004252">
    <property type="term" value="F:serine-type endopeptidase activity"/>
    <property type="evidence" value="ECO:0007669"/>
    <property type="project" value="InterPro"/>
</dbReference>
<dbReference type="EMBL" id="AYXG01000185">
    <property type="protein sequence ID" value="EWC59768.1"/>
    <property type="molecule type" value="Genomic_DNA"/>
</dbReference>
<dbReference type="EC" id="3.2.1.14" evidence="12"/>
<evidence type="ECO:0000259" key="10">
    <source>
        <dbReference type="PROSITE" id="PS50853"/>
    </source>
</evidence>
<dbReference type="Pfam" id="PF00041">
    <property type="entry name" value="fn3"/>
    <property type="match status" value="1"/>
</dbReference>
<dbReference type="InterPro" id="IPR035070">
    <property type="entry name" value="Streptogrisin_prodomain"/>
</dbReference>
<keyword evidence="7" id="KW-0624">Polysaccharide degradation</keyword>
<dbReference type="InterPro" id="IPR013783">
    <property type="entry name" value="Ig-like_fold"/>
</dbReference>
<reference evidence="12 13" key="1">
    <citation type="journal article" date="2014" name="Genome Announc.">
        <title>Draft Genome Sequence of the Antitrypanosomally Active Sponge-Associated Bacterium Actinokineospora sp. Strain EG49.</title>
        <authorList>
            <person name="Harjes J."/>
            <person name="Ryu T."/>
            <person name="Abdelmohsen U.R."/>
            <person name="Moitinho-Silva L."/>
            <person name="Horn H."/>
            <person name="Ravasi T."/>
            <person name="Hentschel U."/>
        </authorList>
    </citation>
    <scope>NUCLEOTIDE SEQUENCE [LARGE SCALE GENOMIC DNA]</scope>
    <source>
        <strain evidence="12 13">EG49</strain>
    </source>
</reference>